<keyword evidence="1" id="KW-0863">Zinc-finger</keyword>
<feature type="region of interest" description="Disordered" evidence="2">
    <location>
        <begin position="93"/>
        <end position="129"/>
    </location>
</feature>
<evidence type="ECO:0000313" key="5">
    <source>
        <dbReference type="Proteomes" id="UP000001307"/>
    </source>
</evidence>
<dbReference type="PROSITE" id="PS00028">
    <property type="entry name" value="ZINC_FINGER_C2H2_1"/>
    <property type="match status" value="1"/>
</dbReference>
<proteinExistence type="predicted"/>
<evidence type="ECO:0000259" key="3">
    <source>
        <dbReference type="PROSITE" id="PS50157"/>
    </source>
</evidence>
<dbReference type="Proteomes" id="UP000001307">
    <property type="component" value="Unassembled WGS sequence"/>
</dbReference>
<dbReference type="PROSITE" id="PS50157">
    <property type="entry name" value="ZINC_FINGER_C2H2_2"/>
    <property type="match status" value="1"/>
</dbReference>
<evidence type="ECO:0000313" key="4">
    <source>
        <dbReference type="EMBL" id="CBY07935.1"/>
    </source>
</evidence>
<dbReference type="InParanoid" id="E4X6U4"/>
<name>E4X6U4_OIKDI</name>
<evidence type="ECO:0000256" key="1">
    <source>
        <dbReference type="PROSITE-ProRule" id="PRU00042"/>
    </source>
</evidence>
<gene>
    <name evidence="4" type="ORF">GSOID_T00003297001</name>
</gene>
<dbReference type="EMBL" id="FN653027">
    <property type="protein sequence ID" value="CBY07935.1"/>
    <property type="molecule type" value="Genomic_DNA"/>
</dbReference>
<sequence length="223" mass="25615">MTHDKRYDCPVCRHNFSLNSNKNSNQLPSTTTSRPEITLYPQKTEAHTTLNLYSQSSSTLHTGSSNLFDTINLKKKHAPEVKSSILSQNTRIHERVAPSSPPRIKSPRIDHHHSSPHALMQHHSISQHSTPQKTSYVCERCYTNFFTEGELLLHERIHHGIMLTPVIKTNNHALDLNIIEPTETSVVDGFVDDFMTDFEDLFVESRDANSPFQLHPWVRFTHR</sequence>
<evidence type="ECO:0000256" key="2">
    <source>
        <dbReference type="SAM" id="MobiDB-lite"/>
    </source>
</evidence>
<keyword evidence="1" id="KW-0862">Zinc</keyword>
<keyword evidence="1" id="KW-0479">Metal-binding</keyword>
<accession>E4X6U4</accession>
<dbReference type="InterPro" id="IPR013087">
    <property type="entry name" value="Znf_C2H2_type"/>
</dbReference>
<keyword evidence="5" id="KW-1185">Reference proteome</keyword>
<reference evidence="4" key="1">
    <citation type="journal article" date="2010" name="Science">
        <title>Plasticity of animal genome architecture unmasked by rapid evolution of a pelagic tunicate.</title>
        <authorList>
            <person name="Denoeud F."/>
            <person name="Henriet S."/>
            <person name="Mungpakdee S."/>
            <person name="Aury J.M."/>
            <person name="Da Silva C."/>
            <person name="Brinkmann H."/>
            <person name="Mikhaleva J."/>
            <person name="Olsen L.C."/>
            <person name="Jubin C."/>
            <person name="Canestro C."/>
            <person name="Bouquet J.M."/>
            <person name="Danks G."/>
            <person name="Poulain J."/>
            <person name="Campsteijn C."/>
            <person name="Adamski M."/>
            <person name="Cross I."/>
            <person name="Yadetie F."/>
            <person name="Muffato M."/>
            <person name="Louis A."/>
            <person name="Butcher S."/>
            <person name="Tsagkogeorga G."/>
            <person name="Konrad A."/>
            <person name="Singh S."/>
            <person name="Jensen M.F."/>
            <person name="Cong E.H."/>
            <person name="Eikeseth-Otteraa H."/>
            <person name="Noel B."/>
            <person name="Anthouard V."/>
            <person name="Porcel B.M."/>
            <person name="Kachouri-Lafond R."/>
            <person name="Nishino A."/>
            <person name="Ugolini M."/>
            <person name="Chourrout P."/>
            <person name="Nishida H."/>
            <person name="Aasland R."/>
            <person name="Huzurbazar S."/>
            <person name="Westhof E."/>
            <person name="Delsuc F."/>
            <person name="Lehrach H."/>
            <person name="Reinhardt R."/>
            <person name="Weissenbach J."/>
            <person name="Roy S.W."/>
            <person name="Artiguenave F."/>
            <person name="Postlethwait J.H."/>
            <person name="Manak J.R."/>
            <person name="Thompson E.M."/>
            <person name="Jaillon O."/>
            <person name="Du Pasquier L."/>
            <person name="Boudinot P."/>
            <person name="Liberles D.A."/>
            <person name="Volff J.N."/>
            <person name="Philippe H."/>
            <person name="Lenhard B."/>
            <person name="Roest Crollius H."/>
            <person name="Wincker P."/>
            <person name="Chourrout D."/>
        </authorList>
    </citation>
    <scope>NUCLEOTIDE SEQUENCE [LARGE SCALE GENOMIC DNA]</scope>
</reference>
<dbReference type="AlphaFoldDB" id="E4X6U4"/>
<feature type="domain" description="C2H2-type" evidence="3">
    <location>
        <begin position="136"/>
        <end position="160"/>
    </location>
</feature>
<organism evidence="4">
    <name type="scientific">Oikopleura dioica</name>
    <name type="common">Tunicate</name>
    <dbReference type="NCBI Taxonomy" id="34765"/>
    <lineage>
        <taxon>Eukaryota</taxon>
        <taxon>Metazoa</taxon>
        <taxon>Chordata</taxon>
        <taxon>Tunicata</taxon>
        <taxon>Appendicularia</taxon>
        <taxon>Copelata</taxon>
        <taxon>Oikopleuridae</taxon>
        <taxon>Oikopleura</taxon>
    </lineage>
</organism>
<protein>
    <recommendedName>
        <fullName evidence="3">C2H2-type domain-containing protein</fullName>
    </recommendedName>
</protein>
<dbReference type="GO" id="GO:0008270">
    <property type="term" value="F:zinc ion binding"/>
    <property type="evidence" value="ECO:0007669"/>
    <property type="project" value="UniProtKB-KW"/>
</dbReference>